<evidence type="ECO:0000313" key="2">
    <source>
        <dbReference type="EMBL" id="GIX99562.1"/>
    </source>
</evidence>
<reference evidence="2 3" key="1">
    <citation type="submission" date="2021-06" db="EMBL/GenBank/DDBJ databases">
        <title>Caerostris extrusa draft genome.</title>
        <authorList>
            <person name="Kono N."/>
            <person name="Arakawa K."/>
        </authorList>
    </citation>
    <scope>NUCLEOTIDE SEQUENCE [LARGE SCALE GENOMIC DNA]</scope>
</reference>
<gene>
    <name evidence="2" type="ORF">CEXT_201151</name>
</gene>
<proteinExistence type="predicted"/>
<dbReference type="Proteomes" id="UP001054945">
    <property type="component" value="Unassembled WGS sequence"/>
</dbReference>
<protein>
    <submittedName>
        <fullName evidence="2">Uncharacterized protein</fullName>
    </submittedName>
</protein>
<sequence>MNDKSRETDKRSFFLYRLLNSTEQQGCRKRMEQEMLNVRIKIFFGSCMHRYNPEFANRYSYVLDGTKTAPNVRGPFPFSFLKRHAAGDLDRQKVSPPSPTPSPEDWLRLSFAGEGNTPVDGKENKKRNRSVSFLERMINIPEMSAVKF</sequence>
<evidence type="ECO:0000256" key="1">
    <source>
        <dbReference type="SAM" id="MobiDB-lite"/>
    </source>
</evidence>
<comment type="caution">
    <text evidence="2">The sequence shown here is derived from an EMBL/GenBank/DDBJ whole genome shotgun (WGS) entry which is preliminary data.</text>
</comment>
<dbReference type="AlphaFoldDB" id="A0AAV4PQ67"/>
<evidence type="ECO:0000313" key="3">
    <source>
        <dbReference type="Proteomes" id="UP001054945"/>
    </source>
</evidence>
<feature type="region of interest" description="Disordered" evidence="1">
    <location>
        <begin position="88"/>
        <end position="128"/>
    </location>
</feature>
<keyword evidence="3" id="KW-1185">Reference proteome</keyword>
<organism evidence="2 3">
    <name type="scientific">Caerostris extrusa</name>
    <name type="common">Bark spider</name>
    <name type="synonym">Caerostris bankana</name>
    <dbReference type="NCBI Taxonomy" id="172846"/>
    <lineage>
        <taxon>Eukaryota</taxon>
        <taxon>Metazoa</taxon>
        <taxon>Ecdysozoa</taxon>
        <taxon>Arthropoda</taxon>
        <taxon>Chelicerata</taxon>
        <taxon>Arachnida</taxon>
        <taxon>Araneae</taxon>
        <taxon>Araneomorphae</taxon>
        <taxon>Entelegynae</taxon>
        <taxon>Araneoidea</taxon>
        <taxon>Araneidae</taxon>
        <taxon>Caerostris</taxon>
    </lineage>
</organism>
<dbReference type="EMBL" id="BPLR01005064">
    <property type="protein sequence ID" value="GIX99562.1"/>
    <property type="molecule type" value="Genomic_DNA"/>
</dbReference>
<name>A0AAV4PQ67_CAEEX</name>
<accession>A0AAV4PQ67</accession>